<dbReference type="PANTHER" id="PTHR31836:SF28">
    <property type="entry name" value="SRCR DOMAIN-CONTAINING PROTEIN-RELATED"/>
    <property type="match status" value="1"/>
</dbReference>
<evidence type="ECO:0000256" key="2">
    <source>
        <dbReference type="SAM" id="MobiDB-lite"/>
    </source>
</evidence>
<reference evidence="4 5" key="1">
    <citation type="submission" date="2024-05" db="EMBL/GenBank/DDBJ databases">
        <title>A draft genome resource for the thread blight pathogen Marasmius tenuissimus strain MS-2.</title>
        <authorList>
            <person name="Yulfo-Soto G.E."/>
            <person name="Baruah I.K."/>
            <person name="Amoako-Attah I."/>
            <person name="Bukari Y."/>
            <person name="Meinhardt L.W."/>
            <person name="Bailey B.A."/>
            <person name="Cohen S.P."/>
        </authorList>
    </citation>
    <scope>NUCLEOTIDE SEQUENCE [LARGE SCALE GENOMIC DNA]</scope>
    <source>
        <strain evidence="4 5">MS-2</strain>
    </source>
</reference>
<feature type="signal peptide" evidence="3">
    <location>
        <begin position="1"/>
        <end position="18"/>
    </location>
</feature>
<feature type="compositionally biased region" description="Basic and acidic residues" evidence="2">
    <location>
        <begin position="186"/>
        <end position="199"/>
    </location>
</feature>
<comment type="caution">
    <text evidence="4">The sequence shown here is derived from an EMBL/GenBank/DDBJ whole genome shotgun (WGS) entry which is preliminary data.</text>
</comment>
<evidence type="ECO:0000256" key="3">
    <source>
        <dbReference type="SAM" id="SignalP"/>
    </source>
</evidence>
<keyword evidence="1 3" id="KW-0732">Signal</keyword>
<feature type="region of interest" description="Disordered" evidence="2">
    <location>
        <begin position="134"/>
        <end position="254"/>
    </location>
</feature>
<proteinExistence type="predicted"/>
<gene>
    <name evidence="4" type="ORF">AAF712_001412</name>
</gene>
<dbReference type="InterPro" id="IPR051477">
    <property type="entry name" value="Expansin_CellWall"/>
</dbReference>
<dbReference type="PANTHER" id="PTHR31836">
    <property type="match status" value="1"/>
</dbReference>
<evidence type="ECO:0008006" key="6">
    <source>
        <dbReference type="Google" id="ProtNLM"/>
    </source>
</evidence>
<evidence type="ECO:0000313" key="4">
    <source>
        <dbReference type="EMBL" id="KAL0071555.1"/>
    </source>
</evidence>
<accession>A0ABR3ADF0</accession>
<sequence length="283" mass="28953">MILASFIVPALLALPGFAGNSHNHRRHHARTPKTNISKRAFGGRLTYYQTGLGACGGYNNPSDFIVALNTAQYGGGYPGPNCGKHITISYGGKTHDATIVDECPTCDHGDLDLSQSLFEFFAPTSVGVLQAEWWFNDGSGGGGGQQPPPPTTTEAPPPPPTTTEAPPPPPTTTEAPPPPPETTTTTHHEEPTTTTHEETTSTSETTTSSSTSETPTTTSSESSTATSSTESSTSASSTAASSSAALPTATGNSVAVAESVQQVGVMIAAIAGLNPGLKLEAAT</sequence>
<evidence type="ECO:0000256" key="1">
    <source>
        <dbReference type="ARBA" id="ARBA00022729"/>
    </source>
</evidence>
<dbReference type="SUPFAM" id="SSF50685">
    <property type="entry name" value="Barwin-like endoglucanases"/>
    <property type="match status" value="1"/>
</dbReference>
<keyword evidence="5" id="KW-1185">Reference proteome</keyword>
<feature type="compositionally biased region" description="Low complexity" evidence="2">
    <location>
        <begin position="200"/>
        <end position="250"/>
    </location>
</feature>
<feature type="compositionally biased region" description="Pro residues" evidence="2">
    <location>
        <begin position="146"/>
        <end position="181"/>
    </location>
</feature>
<feature type="chain" id="PRO_5046655794" description="RlpA-like double-psi beta-barrel-protein domain-containing protein-containing protein" evidence="3">
    <location>
        <begin position="19"/>
        <end position="283"/>
    </location>
</feature>
<dbReference type="Gene3D" id="2.40.40.10">
    <property type="entry name" value="RlpA-like domain"/>
    <property type="match status" value="1"/>
</dbReference>
<dbReference type="CDD" id="cd22191">
    <property type="entry name" value="DPBB_RlpA_EXP_N-like"/>
    <property type="match status" value="1"/>
</dbReference>
<dbReference type="EMBL" id="JBBXMP010000003">
    <property type="protein sequence ID" value="KAL0071555.1"/>
    <property type="molecule type" value="Genomic_DNA"/>
</dbReference>
<name>A0ABR3ADF0_9AGAR</name>
<dbReference type="Proteomes" id="UP001437256">
    <property type="component" value="Unassembled WGS sequence"/>
</dbReference>
<evidence type="ECO:0000313" key="5">
    <source>
        <dbReference type="Proteomes" id="UP001437256"/>
    </source>
</evidence>
<protein>
    <recommendedName>
        <fullName evidence="6">RlpA-like double-psi beta-barrel-protein domain-containing protein-containing protein</fullName>
    </recommendedName>
</protein>
<dbReference type="InterPro" id="IPR036908">
    <property type="entry name" value="RlpA-like_sf"/>
</dbReference>
<organism evidence="4 5">
    <name type="scientific">Marasmius tenuissimus</name>
    <dbReference type="NCBI Taxonomy" id="585030"/>
    <lineage>
        <taxon>Eukaryota</taxon>
        <taxon>Fungi</taxon>
        <taxon>Dikarya</taxon>
        <taxon>Basidiomycota</taxon>
        <taxon>Agaricomycotina</taxon>
        <taxon>Agaricomycetes</taxon>
        <taxon>Agaricomycetidae</taxon>
        <taxon>Agaricales</taxon>
        <taxon>Marasmiineae</taxon>
        <taxon>Marasmiaceae</taxon>
        <taxon>Marasmius</taxon>
    </lineage>
</organism>